<dbReference type="RefSeq" id="WP_138328068.1">
    <property type="nucleotide sequence ID" value="NZ_VCDI01000014.1"/>
</dbReference>
<dbReference type="InterPro" id="IPR007657">
    <property type="entry name" value="Glycosyltransferase_61"/>
</dbReference>
<dbReference type="PANTHER" id="PTHR20961">
    <property type="entry name" value="GLYCOSYLTRANSFERASE"/>
    <property type="match status" value="1"/>
</dbReference>
<gene>
    <name evidence="5" type="ORF">FE263_21310</name>
</gene>
<keyword evidence="6" id="KW-1185">Reference proteome</keyword>
<protein>
    <submittedName>
        <fullName evidence="5">Glycosyltransferase family 61 protein</fullName>
    </submittedName>
</protein>
<dbReference type="EMBL" id="VCDI01000014">
    <property type="protein sequence ID" value="TLU70568.1"/>
    <property type="molecule type" value="Genomic_DNA"/>
</dbReference>
<evidence type="ECO:0000256" key="2">
    <source>
        <dbReference type="ARBA" id="ARBA00022679"/>
    </source>
</evidence>
<reference evidence="5 6" key="1">
    <citation type="submission" date="2019-05" db="EMBL/GenBank/DDBJ databases">
        <authorList>
            <person name="Pankratov T."/>
            <person name="Grouzdev D."/>
        </authorList>
    </citation>
    <scope>NUCLEOTIDE SEQUENCE [LARGE SCALE GENOMIC DNA]</scope>
    <source>
        <strain evidence="5 6">KEBCLARHB70R</strain>
    </source>
</reference>
<keyword evidence="1" id="KW-0328">Glycosyltransferase</keyword>
<sequence>MAITGPSIIETPQSAQVLSLSSRAFKMAYPEVLHQESITSDALGRMQPTWNTPDFPERQVTVSILNEVYVAQEGLVFDAHGNLFASSVTQHEPDKIALGFNSVLKALRSGCEMYCKRTAVLCKKRGADNYGHWLMEMLPKAYLSRLFLDHGDLDYLVSYNKSSLRTVIQDSLAMLDITRRRTLETGFEAVKVQSLVLFDGLTNHGVYMSPIVMDCIESVSARVQAKPSSKVFVTRESQSTRRLVDEAPIQELARMRGYEIVDPGSLTFSEQISVFKSAKHVVGVMGAGMTNIALAPRHCRVTVLAPAGMPDTFFWFMAGLKGQRYEEIRCGQAENGGSRPDADRDIFIRHHDIENLFDAEL</sequence>
<proteinExistence type="predicted"/>
<name>A0A5R9J8M8_9PROT</name>
<keyword evidence="3" id="KW-0325">Glycoprotein</keyword>
<feature type="domain" description="Glycosyltransferase 61 catalytic" evidence="4">
    <location>
        <begin position="130"/>
        <end position="301"/>
    </location>
</feature>
<organism evidence="5 6">
    <name type="scientific">Lichenicoccus roseus</name>
    <dbReference type="NCBI Taxonomy" id="2683649"/>
    <lineage>
        <taxon>Bacteria</taxon>
        <taxon>Pseudomonadati</taxon>
        <taxon>Pseudomonadota</taxon>
        <taxon>Alphaproteobacteria</taxon>
        <taxon>Acetobacterales</taxon>
        <taxon>Acetobacteraceae</taxon>
        <taxon>Lichenicoccus</taxon>
    </lineage>
</organism>
<comment type="caution">
    <text evidence="5">The sequence shown here is derived from an EMBL/GenBank/DDBJ whole genome shotgun (WGS) entry which is preliminary data.</text>
</comment>
<dbReference type="OrthoDB" id="7185280at2"/>
<evidence type="ECO:0000313" key="5">
    <source>
        <dbReference type="EMBL" id="TLU70568.1"/>
    </source>
</evidence>
<evidence type="ECO:0000256" key="1">
    <source>
        <dbReference type="ARBA" id="ARBA00022676"/>
    </source>
</evidence>
<dbReference type="GO" id="GO:0016757">
    <property type="term" value="F:glycosyltransferase activity"/>
    <property type="evidence" value="ECO:0007669"/>
    <property type="project" value="UniProtKB-KW"/>
</dbReference>
<evidence type="ECO:0000256" key="3">
    <source>
        <dbReference type="ARBA" id="ARBA00023180"/>
    </source>
</evidence>
<evidence type="ECO:0000259" key="4">
    <source>
        <dbReference type="Pfam" id="PF04577"/>
    </source>
</evidence>
<dbReference type="InterPro" id="IPR049625">
    <property type="entry name" value="Glyco_transf_61_cat"/>
</dbReference>
<dbReference type="Pfam" id="PF04577">
    <property type="entry name" value="Glyco_transf_61"/>
    <property type="match status" value="1"/>
</dbReference>
<keyword evidence="2 5" id="KW-0808">Transferase</keyword>
<accession>A0A5R9J8M8</accession>
<dbReference type="AlphaFoldDB" id="A0A5R9J8M8"/>
<evidence type="ECO:0000313" key="6">
    <source>
        <dbReference type="Proteomes" id="UP000305654"/>
    </source>
</evidence>
<dbReference type="Proteomes" id="UP000305654">
    <property type="component" value="Unassembled WGS sequence"/>
</dbReference>